<feature type="domain" description="RNase H type-1" evidence="1">
    <location>
        <begin position="28"/>
        <end position="125"/>
    </location>
</feature>
<evidence type="ECO:0000313" key="2">
    <source>
        <dbReference type="EMBL" id="CAL1381107.1"/>
    </source>
</evidence>
<dbReference type="CDD" id="cd06222">
    <property type="entry name" value="RNase_H_like"/>
    <property type="match status" value="1"/>
</dbReference>
<dbReference type="Pfam" id="PF13456">
    <property type="entry name" value="RVT_3"/>
    <property type="match status" value="1"/>
</dbReference>
<dbReference type="EMBL" id="OZ034817">
    <property type="protein sequence ID" value="CAL1381107.1"/>
    <property type="molecule type" value="Genomic_DNA"/>
</dbReference>
<dbReference type="InterPro" id="IPR044730">
    <property type="entry name" value="RNase_H-like_dom_plant"/>
</dbReference>
<dbReference type="PANTHER" id="PTHR47074:SF11">
    <property type="entry name" value="REVERSE TRANSCRIPTASE-LIKE PROTEIN"/>
    <property type="match status" value="1"/>
</dbReference>
<reference evidence="2 3" key="1">
    <citation type="submission" date="2024-04" db="EMBL/GenBank/DDBJ databases">
        <authorList>
            <person name="Fracassetti M."/>
        </authorList>
    </citation>
    <scope>NUCLEOTIDE SEQUENCE [LARGE SCALE GENOMIC DNA]</scope>
</reference>
<dbReference type="InterPro" id="IPR052929">
    <property type="entry name" value="RNase_H-like_EbsB-rel"/>
</dbReference>
<dbReference type="InterPro" id="IPR036397">
    <property type="entry name" value="RNaseH_sf"/>
</dbReference>
<keyword evidence="3" id="KW-1185">Reference proteome</keyword>
<proteinExistence type="predicted"/>
<dbReference type="InterPro" id="IPR002156">
    <property type="entry name" value="RNaseH_domain"/>
</dbReference>
<dbReference type="Gene3D" id="3.30.420.10">
    <property type="entry name" value="Ribonuclease H-like superfamily/Ribonuclease H"/>
    <property type="match status" value="1"/>
</dbReference>
<gene>
    <name evidence="2" type="ORF">LTRI10_LOCUS22510</name>
</gene>
<dbReference type="GO" id="GO:0003676">
    <property type="term" value="F:nucleic acid binding"/>
    <property type="evidence" value="ECO:0007669"/>
    <property type="project" value="InterPro"/>
</dbReference>
<dbReference type="PANTHER" id="PTHR47074">
    <property type="entry name" value="BNAC02G40300D PROTEIN"/>
    <property type="match status" value="1"/>
</dbReference>
<name>A0AAV2E5J7_9ROSI</name>
<dbReference type="Proteomes" id="UP001497516">
    <property type="component" value="Chromosome 4"/>
</dbReference>
<accession>A0AAV2E5J7</accession>
<dbReference type="GO" id="GO:0004523">
    <property type="term" value="F:RNA-DNA hybrid ribonuclease activity"/>
    <property type="evidence" value="ECO:0007669"/>
    <property type="project" value="InterPro"/>
</dbReference>
<sequence length="144" mass="16007">MLVHFDRATKESFGGAIDFVGFASQNVISFAFGRSYAEVHDPFVIELLALRDAMRWCLSHSVTNVLFCGDAQVVIRMVSAKDSNHALGGAILKEVQVLRTSLARVSFHFAPRRYNRAAHTVAKQALASMVQRLVDHRFALVSFP</sequence>
<dbReference type="SUPFAM" id="SSF53098">
    <property type="entry name" value="Ribonuclease H-like"/>
    <property type="match status" value="1"/>
</dbReference>
<dbReference type="InterPro" id="IPR012337">
    <property type="entry name" value="RNaseH-like_sf"/>
</dbReference>
<evidence type="ECO:0000313" key="3">
    <source>
        <dbReference type="Proteomes" id="UP001497516"/>
    </source>
</evidence>
<organism evidence="2 3">
    <name type="scientific">Linum trigynum</name>
    <dbReference type="NCBI Taxonomy" id="586398"/>
    <lineage>
        <taxon>Eukaryota</taxon>
        <taxon>Viridiplantae</taxon>
        <taxon>Streptophyta</taxon>
        <taxon>Embryophyta</taxon>
        <taxon>Tracheophyta</taxon>
        <taxon>Spermatophyta</taxon>
        <taxon>Magnoliopsida</taxon>
        <taxon>eudicotyledons</taxon>
        <taxon>Gunneridae</taxon>
        <taxon>Pentapetalae</taxon>
        <taxon>rosids</taxon>
        <taxon>fabids</taxon>
        <taxon>Malpighiales</taxon>
        <taxon>Linaceae</taxon>
        <taxon>Linum</taxon>
    </lineage>
</organism>
<protein>
    <recommendedName>
        <fullName evidence="1">RNase H type-1 domain-containing protein</fullName>
    </recommendedName>
</protein>
<dbReference type="AlphaFoldDB" id="A0AAV2E5J7"/>
<evidence type="ECO:0000259" key="1">
    <source>
        <dbReference type="Pfam" id="PF13456"/>
    </source>
</evidence>